<dbReference type="Pfam" id="PF08818">
    <property type="entry name" value="DUF1801"/>
    <property type="match status" value="1"/>
</dbReference>
<evidence type="ECO:0000313" key="3">
    <source>
        <dbReference type="Proteomes" id="UP000030140"/>
    </source>
</evidence>
<gene>
    <name evidence="2" type="ORF">NV36_13860</name>
</gene>
<name>A0A0A2GX52_9FLAO</name>
<dbReference type="SUPFAM" id="SSF159888">
    <property type="entry name" value="YdhG-like"/>
    <property type="match status" value="1"/>
</dbReference>
<accession>A0A0A2GX52</accession>
<dbReference type="EMBL" id="JSAQ01000001">
    <property type="protein sequence ID" value="KGO07812.1"/>
    <property type="molecule type" value="Genomic_DNA"/>
</dbReference>
<evidence type="ECO:0000313" key="2">
    <source>
        <dbReference type="EMBL" id="KGO07812.1"/>
    </source>
</evidence>
<comment type="caution">
    <text evidence="2">The sequence shown here is derived from an EMBL/GenBank/DDBJ whole genome shotgun (WGS) entry which is preliminary data.</text>
</comment>
<dbReference type="PATRIC" id="fig|1300343.5.peg.1663"/>
<dbReference type="InterPro" id="IPR014922">
    <property type="entry name" value="YdhG-like"/>
</dbReference>
<keyword evidence="3" id="KW-1185">Reference proteome</keyword>
<sequence length="146" mass="16638">MKSERPLPEIFTRVLWQREEALIARYHTIREYILKTYPGVNELLYHTHASTSVFTVSEKMSDGFCLIPIYTAHLNLGFQRGVLLNDSLHLLEGTGKLMRHIPIKNLDDFHKEAVYHLIDEAYQLAIEDAGASSALNGKTISKIKSI</sequence>
<feature type="domain" description="YdhG-like" evidence="1">
    <location>
        <begin position="26"/>
        <end position="121"/>
    </location>
</feature>
<dbReference type="KEGG" id="ddo:I597_1657"/>
<dbReference type="RefSeq" id="WP_035328297.1">
    <property type="nucleotide sequence ID" value="NZ_CP015125.1"/>
</dbReference>
<evidence type="ECO:0000259" key="1">
    <source>
        <dbReference type="Pfam" id="PF08818"/>
    </source>
</evidence>
<dbReference type="Proteomes" id="UP000030140">
    <property type="component" value="Unassembled WGS sequence"/>
</dbReference>
<proteinExistence type="predicted"/>
<protein>
    <recommendedName>
        <fullName evidence="1">YdhG-like domain-containing protein</fullName>
    </recommendedName>
</protein>
<reference evidence="2 3" key="1">
    <citation type="submission" date="2014-10" db="EMBL/GenBank/DDBJ databases">
        <title>Draft genome sequence of the proteorhodopsin-containing marine bacterium Dokdonia donghaensis.</title>
        <authorList>
            <person name="Gomez-Consarnau L."/>
            <person name="Gonzalez J.M."/>
            <person name="Riedel T."/>
            <person name="Jaenicke S."/>
            <person name="Wagner-Doebler I."/>
            <person name="Fuhrman J.A."/>
        </authorList>
    </citation>
    <scope>NUCLEOTIDE SEQUENCE [LARGE SCALE GENOMIC DNA]</scope>
    <source>
        <strain evidence="2 3">DSW-1</strain>
    </source>
</reference>
<organism evidence="2 3">
    <name type="scientific">Dokdonia donghaensis DSW-1</name>
    <dbReference type="NCBI Taxonomy" id="1300343"/>
    <lineage>
        <taxon>Bacteria</taxon>
        <taxon>Pseudomonadati</taxon>
        <taxon>Bacteroidota</taxon>
        <taxon>Flavobacteriia</taxon>
        <taxon>Flavobacteriales</taxon>
        <taxon>Flavobacteriaceae</taxon>
        <taxon>Dokdonia</taxon>
    </lineage>
</organism>
<dbReference type="AlphaFoldDB" id="A0A0A2GX52"/>
<dbReference type="OrthoDB" id="1121167at2"/>